<dbReference type="InterPro" id="IPR028098">
    <property type="entry name" value="Glyco_trans_4-like_N"/>
</dbReference>
<evidence type="ECO:0000259" key="3">
    <source>
        <dbReference type="Pfam" id="PF13439"/>
    </source>
</evidence>
<dbReference type="PANTHER" id="PTHR46401:SF2">
    <property type="entry name" value="GLYCOSYLTRANSFERASE WBBK-RELATED"/>
    <property type="match status" value="1"/>
</dbReference>
<accession>A0A1I4RS72</accession>
<keyword evidence="7" id="KW-1185">Reference proteome</keyword>
<keyword evidence="1 5" id="KW-0808">Transferase</keyword>
<dbReference type="InterPro" id="IPR001296">
    <property type="entry name" value="Glyco_trans_1"/>
</dbReference>
<dbReference type="GeneID" id="69480404"/>
<proteinExistence type="predicted"/>
<dbReference type="RefSeq" id="WP_074909247.1">
    <property type="nucleotide sequence ID" value="NZ_BAABZH010000001.1"/>
</dbReference>
<dbReference type="PANTHER" id="PTHR46401">
    <property type="entry name" value="GLYCOSYLTRANSFERASE WBBK-RELATED"/>
    <property type="match status" value="1"/>
</dbReference>
<evidence type="ECO:0000313" key="4">
    <source>
        <dbReference type="EMBL" id="KAB6088413.1"/>
    </source>
</evidence>
<dbReference type="EMBL" id="WDES01000013">
    <property type="protein sequence ID" value="KAB6088413.1"/>
    <property type="molecule type" value="Genomic_DNA"/>
</dbReference>
<reference evidence="4 7" key="2">
    <citation type="journal article" date="2019" name="Nat. Med.">
        <title>A library of human gut bacterial isolates paired with longitudinal multiomics data enables mechanistic microbiome research.</title>
        <authorList>
            <person name="Poyet M."/>
            <person name="Groussin M."/>
            <person name="Gibbons S.M."/>
            <person name="Avila-Pacheco J."/>
            <person name="Jiang X."/>
            <person name="Kearney S.M."/>
            <person name="Perrotta A.R."/>
            <person name="Berdy B."/>
            <person name="Zhao S."/>
            <person name="Lieberman T.D."/>
            <person name="Swanson P.K."/>
            <person name="Smith M."/>
            <person name="Roesemann S."/>
            <person name="Alexander J.E."/>
            <person name="Rich S.A."/>
            <person name="Livny J."/>
            <person name="Vlamakis H."/>
            <person name="Clish C."/>
            <person name="Bullock K."/>
            <person name="Deik A."/>
            <person name="Scott J."/>
            <person name="Pierce K.A."/>
            <person name="Xavier R.J."/>
            <person name="Alm E.J."/>
        </authorList>
    </citation>
    <scope>NUCLEOTIDE SEQUENCE [LARGE SCALE GENOMIC DNA]</scope>
    <source>
        <strain evidence="4 7">BIOML-A74</strain>
    </source>
</reference>
<dbReference type="EMBL" id="FOUM01000006">
    <property type="protein sequence ID" value="SFM55058.1"/>
    <property type="molecule type" value="Genomic_DNA"/>
</dbReference>
<dbReference type="Pfam" id="PF13439">
    <property type="entry name" value="Glyco_transf_4"/>
    <property type="match status" value="1"/>
</dbReference>
<evidence type="ECO:0000256" key="1">
    <source>
        <dbReference type="ARBA" id="ARBA00022679"/>
    </source>
</evidence>
<dbReference type="Proteomes" id="UP000435059">
    <property type="component" value="Unassembled WGS sequence"/>
</dbReference>
<dbReference type="GO" id="GO:0016757">
    <property type="term" value="F:glycosyltransferase activity"/>
    <property type="evidence" value="ECO:0007669"/>
    <property type="project" value="InterPro"/>
</dbReference>
<evidence type="ECO:0000313" key="6">
    <source>
        <dbReference type="Proteomes" id="UP000183766"/>
    </source>
</evidence>
<dbReference type="Gene3D" id="3.40.50.2000">
    <property type="entry name" value="Glycogen Phosphorylase B"/>
    <property type="match status" value="2"/>
</dbReference>
<reference evidence="5 6" key="1">
    <citation type="submission" date="2016-10" db="EMBL/GenBank/DDBJ databases">
        <authorList>
            <person name="de Groot N.N."/>
        </authorList>
    </citation>
    <scope>NUCLEOTIDE SEQUENCE [LARGE SCALE GENOMIC DNA]</scope>
    <source>
        <strain evidence="5 6">NLAE-zl-C202</strain>
    </source>
</reference>
<protein>
    <submittedName>
        <fullName evidence="4">Glycosyltransferase family 4 protein</fullName>
    </submittedName>
    <submittedName>
        <fullName evidence="5">Glycosyltransferase involved in cell wall bisynthesis</fullName>
    </submittedName>
</protein>
<dbReference type="CDD" id="cd03801">
    <property type="entry name" value="GT4_PimA-like"/>
    <property type="match status" value="1"/>
</dbReference>
<evidence type="ECO:0000313" key="7">
    <source>
        <dbReference type="Proteomes" id="UP000435059"/>
    </source>
</evidence>
<dbReference type="Proteomes" id="UP000183766">
    <property type="component" value="Unassembled WGS sequence"/>
</dbReference>
<sequence length="369" mass="42491">MKIAFIGGRTFYHPDGIATYMYNLATELVKMGHEPIVYQESDHNGEEWVNGFKVVHQKSFRNAALTKILLGFKSTIMGLFKEKDIQVFHYNCGAPALISSIWPRLLGRVSLMQNHGLEFNRTKYSLRKRNILRKKFYFDCKINKYLTAVSQEQTDFIREHFHKDCRTISCAVNIPQETSKSDVLERFGIIPNNYIVFMGRLVQDKNPDYLIKGFMNSQHGDKQLVICGCAAPRSSYGDYLHMLAKDDPNIIFTGAIFGADKDTILRNAWVFCLPSSMEGLPISLLEGMSYGKVCIASDITANKEALGDSGIWVKKENAEDITYALDRLYTNFENYEWQKKVNRERCERLFSWPKIAKDYIDFLSELIKK</sequence>
<dbReference type="Pfam" id="PF00534">
    <property type="entry name" value="Glycos_transf_1"/>
    <property type="match status" value="1"/>
</dbReference>
<feature type="domain" description="Glycosyl transferase family 1" evidence="2">
    <location>
        <begin position="192"/>
        <end position="336"/>
    </location>
</feature>
<dbReference type="AlphaFoldDB" id="A0A1I4RS72"/>
<dbReference type="GO" id="GO:0009103">
    <property type="term" value="P:lipopolysaccharide biosynthetic process"/>
    <property type="evidence" value="ECO:0007669"/>
    <property type="project" value="TreeGrafter"/>
</dbReference>
<feature type="domain" description="Glycosyltransferase subfamily 4-like N-terminal" evidence="3">
    <location>
        <begin position="15"/>
        <end position="173"/>
    </location>
</feature>
<organism evidence="5 6">
    <name type="scientific">Bacteroides xylanisolvens</name>
    <dbReference type="NCBI Taxonomy" id="371601"/>
    <lineage>
        <taxon>Bacteria</taxon>
        <taxon>Pseudomonadati</taxon>
        <taxon>Bacteroidota</taxon>
        <taxon>Bacteroidia</taxon>
        <taxon>Bacteroidales</taxon>
        <taxon>Bacteroidaceae</taxon>
        <taxon>Bacteroides</taxon>
    </lineage>
</organism>
<evidence type="ECO:0000259" key="2">
    <source>
        <dbReference type="Pfam" id="PF00534"/>
    </source>
</evidence>
<gene>
    <name evidence="4" type="ORF">GA574_09330</name>
    <name evidence="5" type="ORF">SAMN05216250_106142</name>
</gene>
<name>A0A1I4RS72_9BACE</name>
<evidence type="ECO:0000313" key="5">
    <source>
        <dbReference type="EMBL" id="SFM55058.1"/>
    </source>
</evidence>
<dbReference type="SUPFAM" id="SSF53756">
    <property type="entry name" value="UDP-Glycosyltransferase/glycogen phosphorylase"/>
    <property type="match status" value="1"/>
</dbReference>